<proteinExistence type="predicted"/>
<dbReference type="PANTHER" id="PTHR48040:SF20">
    <property type="entry name" value="PLEIOTROPIC DRUG RESISTANCE PROTEIN 1"/>
    <property type="match status" value="1"/>
</dbReference>
<gene>
    <name evidence="4" type="ORF">CEPIT_LOCUS24377</name>
    <name evidence="5" type="ORF">CEPIT_LOCUS31459</name>
</gene>
<dbReference type="EMBL" id="CAMAPF010000924">
    <property type="protein sequence ID" value="CAH9122312.1"/>
    <property type="molecule type" value="Genomic_DNA"/>
</dbReference>
<evidence type="ECO:0000313" key="6">
    <source>
        <dbReference type="Proteomes" id="UP001152523"/>
    </source>
</evidence>
<evidence type="ECO:0000259" key="3">
    <source>
        <dbReference type="Pfam" id="PF14510"/>
    </source>
</evidence>
<protein>
    <submittedName>
        <fullName evidence="4">Uncharacterized protein</fullName>
    </submittedName>
</protein>
<dbReference type="Gene3D" id="3.40.50.300">
    <property type="entry name" value="P-loop containing nucleotide triphosphate hydrolases"/>
    <property type="match status" value="1"/>
</dbReference>
<comment type="caution">
    <text evidence="4">The sequence shown here is derived from an EMBL/GenBank/DDBJ whole genome shotgun (WGS) entry which is preliminary data.</text>
</comment>
<dbReference type="GO" id="GO:0005524">
    <property type="term" value="F:ATP binding"/>
    <property type="evidence" value="ECO:0007669"/>
    <property type="project" value="InterPro"/>
</dbReference>
<reference evidence="4" key="1">
    <citation type="submission" date="2022-07" db="EMBL/GenBank/DDBJ databases">
        <authorList>
            <person name="Macas J."/>
            <person name="Novak P."/>
            <person name="Neumann P."/>
        </authorList>
    </citation>
    <scope>NUCLEOTIDE SEQUENCE</scope>
</reference>
<feature type="domain" description="Pleiotropic ABC efflux transporter N-terminal" evidence="3">
    <location>
        <begin position="104"/>
        <end position="154"/>
    </location>
</feature>
<dbReference type="AlphaFoldDB" id="A0AAV0EIH1"/>
<dbReference type="Pfam" id="PF00005">
    <property type="entry name" value="ABC_tran"/>
    <property type="match status" value="1"/>
</dbReference>
<comment type="subcellular location">
    <subcellularLocation>
        <location evidence="1">Plastid</location>
    </subcellularLocation>
</comment>
<accession>A0AAV0EIH1</accession>
<dbReference type="PANTHER" id="PTHR48040">
    <property type="entry name" value="PLEIOTROPIC DRUG RESISTANCE PROTEIN 1-LIKE ISOFORM X1"/>
    <property type="match status" value="1"/>
</dbReference>
<feature type="domain" description="ABC transporter" evidence="2">
    <location>
        <begin position="179"/>
        <end position="273"/>
    </location>
</feature>
<dbReference type="GO" id="GO:0009536">
    <property type="term" value="C:plastid"/>
    <property type="evidence" value="ECO:0007669"/>
    <property type="project" value="UniProtKB-SubCell"/>
</dbReference>
<dbReference type="InterPro" id="IPR003439">
    <property type="entry name" value="ABC_transporter-like_ATP-bd"/>
</dbReference>
<dbReference type="Pfam" id="PF14510">
    <property type="entry name" value="ABC_trans_N"/>
    <property type="match status" value="1"/>
</dbReference>
<sequence length="304" mass="34008">MEATNLGIIRGGSIRGSSTRVGSLRGSNNSIWRSTGAEVFSRSSRDEDDEEALKWAALEKLPTFDRLRKGLLFGSHGPATEVDIDDLGFQERQNLLRRLVNVADEDNEKFLLKLRNRIDRVGIDLPSIEVRYEHLNVEADAYGGSRALPSFINFFTNYIEDFLNVLHITKSKKRRVAILNDISGIVKPCRMTLLLGPPGSGKTTLLLALAGKLDKDLKVGGRVTYNGHSLKEFVPQRTAAYISQHDLHIGEMTVRETLEFSARCQGVGSRYEMLVELSRREKAANIKPDPDVDVYMKVNKSDTC</sequence>
<organism evidence="4 6">
    <name type="scientific">Cuscuta epithymum</name>
    <dbReference type="NCBI Taxonomy" id="186058"/>
    <lineage>
        <taxon>Eukaryota</taxon>
        <taxon>Viridiplantae</taxon>
        <taxon>Streptophyta</taxon>
        <taxon>Embryophyta</taxon>
        <taxon>Tracheophyta</taxon>
        <taxon>Spermatophyta</taxon>
        <taxon>Magnoliopsida</taxon>
        <taxon>eudicotyledons</taxon>
        <taxon>Gunneridae</taxon>
        <taxon>Pentapetalae</taxon>
        <taxon>asterids</taxon>
        <taxon>lamiids</taxon>
        <taxon>Solanales</taxon>
        <taxon>Convolvulaceae</taxon>
        <taxon>Cuscuteae</taxon>
        <taxon>Cuscuta</taxon>
        <taxon>Cuscuta subgen. Cuscuta</taxon>
    </lineage>
</organism>
<evidence type="ECO:0000256" key="1">
    <source>
        <dbReference type="ARBA" id="ARBA00004474"/>
    </source>
</evidence>
<dbReference type="SUPFAM" id="SSF52540">
    <property type="entry name" value="P-loop containing nucleoside triphosphate hydrolases"/>
    <property type="match status" value="1"/>
</dbReference>
<dbReference type="EMBL" id="CAMAPF010000966">
    <property type="protein sequence ID" value="CAH9131531.1"/>
    <property type="molecule type" value="Genomic_DNA"/>
</dbReference>
<dbReference type="InterPro" id="IPR027417">
    <property type="entry name" value="P-loop_NTPase"/>
</dbReference>
<evidence type="ECO:0000313" key="4">
    <source>
        <dbReference type="EMBL" id="CAH9122312.1"/>
    </source>
</evidence>
<evidence type="ECO:0000313" key="5">
    <source>
        <dbReference type="EMBL" id="CAH9131531.1"/>
    </source>
</evidence>
<name>A0AAV0EIH1_9ASTE</name>
<keyword evidence="6" id="KW-1185">Reference proteome</keyword>
<dbReference type="Proteomes" id="UP001152523">
    <property type="component" value="Unassembled WGS sequence"/>
</dbReference>
<dbReference type="InterPro" id="IPR029481">
    <property type="entry name" value="ABC_trans_N"/>
</dbReference>
<evidence type="ECO:0000259" key="2">
    <source>
        <dbReference type="Pfam" id="PF00005"/>
    </source>
</evidence>
<dbReference type="GO" id="GO:0016887">
    <property type="term" value="F:ATP hydrolysis activity"/>
    <property type="evidence" value="ECO:0007669"/>
    <property type="project" value="InterPro"/>
</dbReference>